<dbReference type="AlphaFoldDB" id="A0A1S3IPU8"/>
<feature type="transmembrane region" description="Helical" evidence="4">
    <location>
        <begin position="30"/>
        <end position="49"/>
    </location>
</feature>
<keyword evidence="4" id="KW-0406">Ion transport</keyword>
<evidence type="ECO:0000313" key="6">
    <source>
        <dbReference type="RefSeq" id="XP_013400242.1"/>
    </source>
</evidence>
<keyword evidence="5" id="KW-1185">Reference proteome</keyword>
<dbReference type="GeneID" id="106166283"/>
<evidence type="ECO:0000313" key="5">
    <source>
        <dbReference type="Proteomes" id="UP000085678"/>
    </source>
</evidence>
<evidence type="ECO:0000256" key="2">
    <source>
        <dbReference type="ARBA" id="ARBA00022989"/>
    </source>
</evidence>
<keyword evidence="2 4" id="KW-1133">Transmembrane helix</keyword>
<dbReference type="PANTHER" id="PTHR12483:SF115">
    <property type="entry name" value="COPPER TRANSPORT PROTEIN"/>
    <property type="match status" value="1"/>
</dbReference>
<organism evidence="5 6">
    <name type="scientific">Lingula anatina</name>
    <name type="common">Brachiopod</name>
    <name type="synonym">Lingula unguis</name>
    <dbReference type="NCBI Taxonomy" id="7574"/>
    <lineage>
        <taxon>Eukaryota</taxon>
        <taxon>Metazoa</taxon>
        <taxon>Spiralia</taxon>
        <taxon>Lophotrochozoa</taxon>
        <taxon>Brachiopoda</taxon>
        <taxon>Linguliformea</taxon>
        <taxon>Lingulata</taxon>
        <taxon>Lingulida</taxon>
        <taxon>Linguloidea</taxon>
        <taxon>Lingulidae</taxon>
        <taxon>Lingula</taxon>
    </lineage>
</organism>
<keyword evidence="1 4" id="KW-0812">Transmembrane</keyword>
<evidence type="ECO:0000256" key="1">
    <source>
        <dbReference type="ARBA" id="ARBA00022692"/>
    </source>
</evidence>
<dbReference type="KEGG" id="lak:106166283"/>
<keyword evidence="3 4" id="KW-0472">Membrane</keyword>
<evidence type="ECO:0000256" key="4">
    <source>
        <dbReference type="RuleBase" id="RU367022"/>
    </source>
</evidence>
<dbReference type="InterPro" id="IPR007274">
    <property type="entry name" value="Cop_transporter"/>
</dbReference>
<name>A0A1S3IPU8_LINAN</name>
<accession>A0A1S3IPU8</accession>
<feature type="transmembrane region" description="Helical" evidence="4">
    <location>
        <begin position="100"/>
        <end position="121"/>
    </location>
</feature>
<keyword evidence="4" id="KW-0813">Transport</keyword>
<keyword evidence="4" id="KW-0187">Copper transport</keyword>
<gene>
    <name evidence="6" type="primary">LOC106166283</name>
</gene>
<protein>
    <recommendedName>
        <fullName evidence="4">Copper transport protein</fullName>
    </recommendedName>
</protein>
<dbReference type="Pfam" id="PF04145">
    <property type="entry name" value="Ctr"/>
    <property type="match status" value="1"/>
</dbReference>
<evidence type="ECO:0000256" key="3">
    <source>
        <dbReference type="ARBA" id="ARBA00023136"/>
    </source>
</evidence>
<feature type="transmembrane region" description="Helical" evidence="4">
    <location>
        <begin position="127"/>
        <end position="146"/>
    </location>
</feature>
<dbReference type="Proteomes" id="UP000085678">
    <property type="component" value="Unplaced"/>
</dbReference>
<comment type="subcellular location">
    <subcellularLocation>
        <location evidence="4">Membrane</location>
        <topology evidence="4">Multi-pass membrane protein</topology>
    </subcellularLocation>
</comment>
<dbReference type="GO" id="GO:0016020">
    <property type="term" value="C:membrane"/>
    <property type="evidence" value="ECO:0007669"/>
    <property type="project" value="UniProtKB-SubCell"/>
</dbReference>
<dbReference type="PANTHER" id="PTHR12483">
    <property type="entry name" value="SOLUTE CARRIER FAMILY 31 COPPER TRANSPORTERS"/>
    <property type="match status" value="1"/>
</dbReference>
<proteinExistence type="inferred from homology"/>
<comment type="similarity">
    <text evidence="4">Belongs to the copper transporter (Ctr) (TC 1.A.56) family. SLC31A subfamily.</text>
</comment>
<dbReference type="InParanoid" id="A0A1S3IPU8"/>
<dbReference type="RefSeq" id="XP_013400242.1">
    <property type="nucleotide sequence ID" value="XM_013544788.1"/>
</dbReference>
<sequence>MSYPSDDKLSFHFGTEKIRIFEQWMTDPEWHFMATCLAVFTFSFLYEGLKALNLCVQYAKLDHLKQRSDPPLYAEQNGYGAVPRRPGEDMDMESSCGSYCCLHVLHALLYALQVFAALLMVLIFLTLNLWLCIMLCAGAAMGVLIFSPYPARRLLSINCM</sequence>
<reference evidence="6" key="1">
    <citation type="submission" date="2025-08" db="UniProtKB">
        <authorList>
            <consortium name="RefSeq"/>
        </authorList>
    </citation>
    <scope>IDENTIFICATION</scope>
    <source>
        <tissue evidence="6">Gonads</tissue>
    </source>
</reference>
<dbReference type="GO" id="GO:0005375">
    <property type="term" value="F:copper ion transmembrane transporter activity"/>
    <property type="evidence" value="ECO:0007669"/>
    <property type="project" value="UniProtKB-UniRule"/>
</dbReference>
<keyword evidence="4" id="KW-0186">Copper</keyword>
<dbReference type="OrthoDB" id="161814at2759"/>